<dbReference type="InterPro" id="IPR013783">
    <property type="entry name" value="Ig-like_fold"/>
</dbReference>
<evidence type="ECO:0000256" key="1">
    <source>
        <dbReference type="ARBA" id="ARBA00008061"/>
    </source>
</evidence>
<dbReference type="OrthoDB" id="434929at2"/>
<dbReference type="Gene3D" id="2.60.40.1180">
    <property type="entry name" value="Golgi alpha-mannosidase II"/>
    <property type="match status" value="1"/>
</dbReference>
<dbReference type="SMART" id="SM00642">
    <property type="entry name" value="Aamy"/>
    <property type="match status" value="1"/>
</dbReference>
<dbReference type="InterPro" id="IPR017853">
    <property type="entry name" value="GH"/>
</dbReference>
<dbReference type="InterPro" id="IPR004193">
    <property type="entry name" value="Glyco_hydro_13_N"/>
</dbReference>
<dbReference type="EMBL" id="JTJC03000004">
    <property type="protein sequence ID" value="NHC36014.1"/>
    <property type="molecule type" value="Genomic_DNA"/>
</dbReference>
<dbReference type="SUPFAM" id="SSF51011">
    <property type="entry name" value="Glycosyl hydrolase domain"/>
    <property type="match status" value="1"/>
</dbReference>
<accession>A0A9X5I5S3</accession>
<comment type="similarity">
    <text evidence="1">Belongs to the glycosyl hydrolase 13 family.</text>
</comment>
<dbReference type="SUPFAM" id="SSF51445">
    <property type="entry name" value="(Trans)glycosidases"/>
    <property type="match status" value="1"/>
</dbReference>
<organism evidence="6 7">
    <name type="scientific">Scytonema millei VB511283</name>
    <dbReference type="NCBI Taxonomy" id="1245923"/>
    <lineage>
        <taxon>Bacteria</taxon>
        <taxon>Bacillati</taxon>
        <taxon>Cyanobacteriota</taxon>
        <taxon>Cyanophyceae</taxon>
        <taxon>Nostocales</taxon>
        <taxon>Scytonemataceae</taxon>
        <taxon>Scytonema</taxon>
    </lineage>
</organism>
<dbReference type="Gene3D" id="2.60.40.10">
    <property type="entry name" value="Immunoglobulins"/>
    <property type="match status" value="1"/>
</dbReference>
<gene>
    <name evidence="6" type="primary">glgX</name>
    <name evidence="6" type="ORF">QH73_0015395</name>
</gene>
<evidence type="ECO:0000313" key="7">
    <source>
        <dbReference type="Proteomes" id="UP000031532"/>
    </source>
</evidence>
<evidence type="ECO:0000259" key="5">
    <source>
        <dbReference type="SMART" id="SM00642"/>
    </source>
</evidence>
<name>A0A9X5I5S3_9CYAN</name>
<evidence type="ECO:0000256" key="2">
    <source>
        <dbReference type="ARBA" id="ARBA00022801"/>
    </source>
</evidence>
<dbReference type="InterPro" id="IPR044505">
    <property type="entry name" value="GlgX_Isoamylase_N_E_set"/>
</dbReference>
<dbReference type="SUPFAM" id="SSF81296">
    <property type="entry name" value="E set domains"/>
    <property type="match status" value="1"/>
</dbReference>
<dbReference type="CDD" id="cd11326">
    <property type="entry name" value="AmyAc_Glg_debranch"/>
    <property type="match status" value="1"/>
</dbReference>
<dbReference type="Gene3D" id="3.20.20.80">
    <property type="entry name" value="Glycosidases"/>
    <property type="match status" value="1"/>
</dbReference>
<dbReference type="InterPro" id="IPR014756">
    <property type="entry name" value="Ig_E-set"/>
</dbReference>
<dbReference type="Pfam" id="PF02922">
    <property type="entry name" value="CBM_48"/>
    <property type="match status" value="1"/>
</dbReference>
<proteinExistence type="inferred from homology"/>
<dbReference type="AlphaFoldDB" id="A0A9X5I5S3"/>
<dbReference type="InterPro" id="IPR013780">
    <property type="entry name" value="Glyco_hydro_b"/>
</dbReference>
<keyword evidence="4" id="KW-0326">Glycosidase</keyword>
<keyword evidence="3" id="KW-0809">Transit peptide</keyword>
<dbReference type="GO" id="GO:0005980">
    <property type="term" value="P:glycogen catabolic process"/>
    <property type="evidence" value="ECO:0007669"/>
    <property type="project" value="InterPro"/>
</dbReference>
<feature type="domain" description="Glycosyl hydrolase family 13 catalytic" evidence="5">
    <location>
        <begin position="171"/>
        <end position="582"/>
    </location>
</feature>
<dbReference type="GO" id="GO:0019156">
    <property type="term" value="F:isoamylase activity"/>
    <property type="evidence" value="ECO:0007669"/>
    <property type="project" value="UniProtKB-ARBA"/>
</dbReference>
<dbReference type="RefSeq" id="WP_132867134.1">
    <property type="nucleotide sequence ID" value="NZ_JTJC03000004.1"/>
</dbReference>
<dbReference type="Pfam" id="PF00128">
    <property type="entry name" value="Alpha-amylase"/>
    <property type="match status" value="1"/>
</dbReference>
<reference evidence="6 7" key="1">
    <citation type="journal article" date="2015" name="Genome Announc.">
        <title>Draft Genome Sequence of the Terrestrial Cyanobacterium Scytonema millei VB511283, Isolated from Eastern India.</title>
        <authorList>
            <person name="Sen D."/>
            <person name="Chandrababunaidu M.M."/>
            <person name="Singh D."/>
            <person name="Sanghi N."/>
            <person name="Ghorai A."/>
            <person name="Mishra G.P."/>
            <person name="Madduluri M."/>
            <person name="Adhikary S.P."/>
            <person name="Tripathy S."/>
        </authorList>
    </citation>
    <scope>NUCLEOTIDE SEQUENCE [LARGE SCALE GENOMIC DNA]</scope>
    <source>
        <strain evidence="6 7">VB511283</strain>
    </source>
</reference>
<dbReference type="InterPro" id="IPR011837">
    <property type="entry name" value="Glycogen_debranch_GlgX"/>
</dbReference>
<dbReference type="PANTHER" id="PTHR43002">
    <property type="entry name" value="GLYCOGEN DEBRANCHING ENZYME"/>
    <property type="match status" value="1"/>
</dbReference>
<dbReference type="GO" id="GO:0004135">
    <property type="term" value="F:amylo-alpha-1,6-glucosidase activity"/>
    <property type="evidence" value="ECO:0007669"/>
    <property type="project" value="InterPro"/>
</dbReference>
<dbReference type="Proteomes" id="UP000031532">
    <property type="component" value="Unassembled WGS sequence"/>
</dbReference>
<dbReference type="InterPro" id="IPR048650">
    <property type="entry name" value="ISOA1-3-like_C"/>
</dbReference>
<keyword evidence="7" id="KW-1185">Reference proteome</keyword>
<dbReference type="InterPro" id="IPR006047">
    <property type="entry name" value="GH13_cat_dom"/>
</dbReference>
<sequence length="705" mass="79888">MILTTATQQVELAKTKYQLEPGCQHPLGATPNSEGVNFAIFSEHATSVELLLFDNHDDLEPTQIIQLDPRINKTFHFWHVYVRGLKPCTYYAYRVSGPQDIQAGHRFDGNKVLLDPYAKGNTNALWNRVDAIGTKDNIATSMRSVVVDISDYDWEGDRPLNRPMSETIVYELHVAGFTKSPSSGCQHCGTFSGIVEKIPYLKELGITAVELMPIFDFDEKNIFREVDGKPLRDYWGYNPHSYFAPEGSYCTSPEIGSQIREFRDLVKALHKAGIEVILDVVFNHTDEGNHDGPTINFKGLDNSIYYHLVPFNKYYYMDYSGCGNTVNCNHPMVEKLIVDCLEFWVKEMHVDGFRFDEGSILARGQDGVPLIHPPVIWHIETSEILADTKIIAEAWDAAGLYQIGYFPGYRWAEWNGRYRDDIRRFVKGDSGLAGSAAWRIAGSADLYQASGHLPINSVNFITCHDGFTLNDLVSYNNKHNEANGEGNRDGINDNLSWNCGVEGETEDREIDALRRQQIKNFAAILLLSQGVPMIVAGDEVRRTQQGNNNAYCQDSEISWFDWSLVEKNADIFRFFKLAIEFRKCYCQSALRRSQFFSGDVNERGLADMSWHGTKLFNPGWYDPHSRVLALTLGGFEGEADLHIMFNMYWDALEFETPSIQGRNWYKVIDTAEPSPMDIMEPGKEILVSGNVCPVKERSVVVLISK</sequence>
<protein>
    <submittedName>
        <fullName evidence="6">Glycogen debranching protein GlgX</fullName>
    </submittedName>
</protein>
<evidence type="ECO:0000313" key="6">
    <source>
        <dbReference type="EMBL" id="NHC36014.1"/>
    </source>
</evidence>
<dbReference type="CDD" id="cd02856">
    <property type="entry name" value="E_set_GDE_Isoamylase_N"/>
    <property type="match status" value="1"/>
</dbReference>
<evidence type="ECO:0000256" key="4">
    <source>
        <dbReference type="ARBA" id="ARBA00023295"/>
    </source>
</evidence>
<dbReference type="NCBIfam" id="TIGR02100">
    <property type="entry name" value="glgX_debranch"/>
    <property type="match status" value="1"/>
</dbReference>
<comment type="caution">
    <text evidence="6">The sequence shown here is derived from an EMBL/GenBank/DDBJ whole genome shotgun (WGS) entry which is preliminary data.</text>
</comment>
<keyword evidence="2" id="KW-0378">Hydrolase</keyword>
<evidence type="ECO:0000256" key="3">
    <source>
        <dbReference type="ARBA" id="ARBA00022946"/>
    </source>
</evidence>
<dbReference type="Pfam" id="PF21156">
    <property type="entry name" value="ISOA1-3_C"/>
    <property type="match status" value="1"/>
</dbReference>